<name>A0A0D0DBU6_9AGAM</name>
<feature type="transmembrane region" description="Helical" evidence="10">
    <location>
        <begin position="1074"/>
        <end position="1101"/>
    </location>
</feature>
<dbReference type="InterPro" id="IPR036736">
    <property type="entry name" value="ACP-like_sf"/>
</dbReference>
<dbReference type="InterPro" id="IPR036640">
    <property type="entry name" value="ABC1_TM_sf"/>
</dbReference>
<dbReference type="FunFam" id="3.40.50.300:FF:000997">
    <property type="entry name" value="Multidrug resistance-associated protein 1"/>
    <property type="match status" value="1"/>
</dbReference>
<sequence>MSGSMITPTEALLQVAKEHPFRPAVRSAGSQWSYAALWARVRQIADKIHDIDGSRNPIGLHMGLEIDYVAAAHAIWLSGRAVVFLSSKWTPEVFEAVLARADVRLVLFGASAPVSVSGVTAVSTFTLVGSQQPPSFVAPPLPSEIVEAVPKICSITPTSGSTGVPKSIVYPMSRSLAVLSEESSTLLKPMDGQWLRGGTTFLRPLFEIRRFMFNQTTLYLDASSSVADQCTALCEELESARNSQLLRVHFTPSVFRAFVDFAQMRAGGSKLPRGFNRIYWMVIGGESLSVRDLELARAIFPCATIACNYACSEVGFAGISQMFIRPTDHMPSVISFGPTQGCTDLVLLDESFSVIPQSEEGATGVVGFITSQSATHYLDNQGATEHMFRPWADEDMLLYTDDIGCMQADGTIAIRGRSSRNVKINGLFIDLDYVERALAPAFTDKSLNVSGFKLVKSNTNDKIVLFASTETTDAMFILKHARDRLRASHNDDLAMVISSVRCISEMPFNASYKVDLAMLQKMADSTEALAPGLSAEAPVTSSPSSKLELLAEEIAAEITKLSKSPEAIPIDMPLLYSGLNSITIVRLYFWLQSEFEYEEEMTHLFEEEITAEVLAMEIMGDEIEEEGIDEVVIEPASPASQATMVDDDVPKILISEEDADADYPVKQAVDYEDKLDVVELVPNRRPVSTLVVMQPPVETNIPEATNDIANHPTLHYTPFSFLFLSWMTPLLNLGSKRPLLESDLLPLRRNDEAIIIERWVDPFWTQLRAWNFDRQRKLPGLFGAIFDAATKLWLISGFFWLLSIASAIIAPLFLQQIIVAASAPAAPVGNATALAEWTAAIEENTGGFPLFVDSTYALGGILMGLKLAFTLFGRSSDQLVKRMALNVKTVLISAVYKKALRLSAESNQKYGKGYIMNLVNVDCESISKAWEVTHQIWSIPLQLTAVTIFLSRLLGVSAWAGIGVLFFSLFLLIMVVPTFMRKAAPWFMRLGDRRLKTLREVLDGIRVVKINGWEDHFLGKLEGIRTEQLRWLRQFNTGVAAFVIVGQITNTVMPLAAFSLFGHEHMGTVPGSRVFPALSFFGMLVDPLIALPQLLSAFVIAMTSWGRVYAFLLADEKSSIDQPSISSVMSLSRYAVTISNGAFSWPSGNSSATPAPAPKAQQIEEQADKSSIDLEKSGFDDYDEDEDSGPRPFLHNVDISIRTGSLTAIVGNVGSGKSSLLSAIIGEMMRVSGQVQCNGSIAYCAQQPWVQTTTIQENILFGRPLDLQQLQKAIHTTCFDSDLETFPHGMATQMSEKGNNLSGGQKARLALSRAVYSDADIYLFDDILAALDPRVGRTVFNNCIKKGLRGKTRVLVTHQLQYLNQVDHIIVVSEGNIVEQGSFDDLVSRNGELTRLLSDIQSFSEDSDTTKKDDKRKSTAPQKAAPKKQETADQVIVEEERNTGAVGATTWWAYLKATGGLTMAIMLFLEVFLLQGSVVILGQWLTWWTEDTWHENAQGWIGIYNGIGFGSVVLLVILNITVLLSTVRASRVFHSKALHGVLRAPMWWFEGQPIGRIMNRFSKDIEAIDQRLMPQLFQLVAGTGSLLSTTVILGYSIPIMLAFMFPMMFVYWFVLRFYRKSLRELKRLESTGRGPLQSRISETLDGIPTIMAYRRESDFASAVGGLLDLSNKPTFLRMNAEIWVTLRMEVMSSMIVFVLAMLAHTKAVGNTTQFSLALTYASTLTYIMNLLLKSAANVEAEMNSVERLMSYTEGLPQEDPTRLGADPSKEVWPSRGEIVLRDVDAAYHSRPDKLVLRNVNITFKAGETVFIVGRTGSGKSTLLSLLLRMIESSNGSVEIDGRDIKSLGVSTLRQGMQVIPQDPFIFSGTIRSALDFQGKHDDEALWQALELVGLKQFVVSQEAKLDTVVEDNGSNYSVGQRQLLCLAAAILRNPKILLLDEATASIDAGADVFIQQAMRRSCPTATILSVMHRLSDKILEECDRVLVMEQGVPIEYASPRDLLSRPNSMFSKLMAAARNSH</sequence>
<dbReference type="PROSITE" id="PS00211">
    <property type="entry name" value="ABC_TRANSPORTER_1"/>
    <property type="match status" value="2"/>
</dbReference>
<dbReference type="GO" id="GO:0005524">
    <property type="term" value="F:ATP binding"/>
    <property type="evidence" value="ECO:0007669"/>
    <property type="project" value="UniProtKB-KW"/>
</dbReference>
<keyword evidence="14" id="KW-1185">Reference proteome</keyword>
<feature type="transmembrane region" description="Helical" evidence="10">
    <location>
        <begin position="1039"/>
        <end position="1062"/>
    </location>
</feature>
<dbReference type="Gene3D" id="3.40.50.12780">
    <property type="entry name" value="N-terminal domain of ligase-like"/>
    <property type="match status" value="1"/>
</dbReference>
<dbReference type="PANTHER" id="PTHR24223:SF443">
    <property type="entry name" value="MULTIDRUG-RESISTANCE LIKE PROTEIN 1, ISOFORM I"/>
    <property type="match status" value="1"/>
</dbReference>
<keyword evidence="5" id="KW-0547">Nucleotide-binding</keyword>
<keyword evidence="4" id="KW-0677">Repeat</keyword>
<dbReference type="PROSITE" id="PS50893">
    <property type="entry name" value="ABC_TRANSPORTER_2"/>
    <property type="match status" value="2"/>
</dbReference>
<evidence type="ECO:0000256" key="5">
    <source>
        <dbReference type="ARBA" id="ARBA00022741"/>
    </source>
</evidence>
<feature type="transmembrane region" description="Helical" evidence="10">
    <location>
        <begin position="1507"/>
        <end position="1527"/>
    </location>
</feature>
<feature type="region of interest" description="Disordered" evidence="9">
    <location>
        <begin position="1175"/>
        <end position="1194"/>
    </location>
</feature>
<keyword evidence="7 10" id="KW-1133">Transmembrane helix</keyword>
<gene>
    <name evidence="13" type="ORF">PAXRUDRAFT_827767</name>
</gene>
<keyword evidence="2" id="KW-0813">Transport</keyword>
<dbReference type="GO" id="GO:0016887">
    <property type="term" value="F:ATP hydrolysis activity"/>
    <property type="evidence" value="ECO:0007669"/>
    <property type="project" value="InterPro"/>
</dbReference>
<evidence type="ECO:0000313" key="14">
    <source>
        <dbReference type="Proteomes" id="UP000054538"/>
    </source>
</evidence>
<evidence type="ECO:0000256" key="3">
    <source>
        <dbReference type="ARBA" id="ARBA00022692"/>
    </source>
</evidence>
<dbReference type="CDD" id="cd18580">
    <property type="entry name" value="ABC_6TM_ABCC_D2"/>
    <property type="match status" value="1"/>
</dbReference>
<dbReference type="STRING" id="930991.A0A0D0DBU6"/>
<evidence type="ECO:0000313" key="13">
    <source>
        <dbReference type="EMBL" id="KIK94667.1"/>
    </source>
</evidence>
<evidence type="ECO:0000256" key="6">
    <source>
        <dbReference type="ARBA" id="ARBA00022840"/>
    </source>
</evidence>
<dbReference type="CDD" id="cd03244">
    <property type="entry name" value="ABCC_MRP_domain2"/>
    <property type="match status" value="1"/>
</dbReference>
<feature type="compositionally biased region" description="Basic and acidic residues" evidence="9">
    <location>
        <begin position="1408"/>
        <end position="1417"/>
    </location>
</feature>
<dbReference type="EMBL" id="KN825092">
    <property type="protein sequence ID" value="KIK94667.1"/>
    <property type="molecule type" value="Genomic_DNA"/>
</dbReference>
<feature type="transmembrane region" description="Helical" evidence="10">
    <location>
        <begin position="855"/>
        <end position="873"/>
    </location>
</feature>
<feature type="transmembrane region" description="Helical" evidence="10">
    <location>
        <begin position="792"/>
        <end position="814"/>
    </location>
</feature>
<feature type="transmembrane region" description="Helical" evidence="10">
    <location>
        <begin position="1464"/>
        <end position="1487"/>
    </location>
</feature>
<reference evidence="14" key="2">
    <citation type="submission" date="2015-01" db="EMBL/GenBank/DDBJ databases">
        <title>Evolutionary Origins and Diversification of the Mycorrhizal Mutualists.</title>
        <authorList>
            <consortium name="DOE Joint Genome Institute"/>
            <consortium name="Mycorrhizal Genomics Consortium"/>
            <person name="Kohler A."/>
            <person name="Kuo A."/>
            <person name="Nagy L.G."/>
            <person name="Floudas D."/>
            <person name="Copeland A."/>
            <person name="Barry K.W."/>
            <person name="Cichocki N."/>
            <person name="Veneault-Fourrey C."/>
            <person name="LaButti K."/>
            <person name="Lindquist E.A."/>
            <person name="Lipzen A."/>
            <person name="Lundell T."/>
            <person name="Morin E."/>
            <person name="Murat C."/>
            <person name="Riley R."/>
            <person name="Ohm R."/>
            <person name="Sun H."/>
            <person name="Tunlid A."/>
            <person name="Henrissat B."/>
            <person name="Grigoriev I.V."/>
            <person name="Hibbett D.S."/>
            <person name="Martin F."/>
        </authorList>
    </citation>
    <scope>NUCLEOTIDE SEQUENCE [LARGE SCALE GENOMIC DNA]</scope>
    <source>
        <strain evidence="14">Ve08.2h10</strain>
    </source>
</reference>
<evidence type="ECO:0000256" key="9">
    <source>
        <dbReference type="SAM" id="MobiDB-lite"/>
    </source>
</evidence>
<keyword evidence="6" id="KW-0067">ATP-binding</keyword>
<dbReference type="InterPro" id="IPR011527">
    <property type="entry name" value="ABC1_TM_dom"/>
</dbReference>
<dbReference type="FunFam" id="1.20.1560.10:FF:000013">
    <property type="entry name" value="ABC transporter C family member 2"/>
    <property type="match status" value="1"/>
</dbReference>
<dbReference type="InterPro" id="IPR003593">
    <property type="entry name" value="AAA+_ATPase"/>
</dbReference>
<feature type="region of interest" description="Disordered" evidence="9">
    <location>
        <begin position="1147"/>
        <end position="1170"/>
    </location>
</feature>
<proteinExistence type="predicted"/>
<evidence type="ECO:0000256" key="4">
    <source>
        <dbReference type="ARBA" id="ARBA00022737"/>
    </source>
</evidence>
<dbReference type="Pfam" id="PF00005">
    <property type="entry name" value="ABC_tran"/>
    <property type="match status" value="2"/>
</dbReference>
<protein>
    <submittedName>
        <fullName evidence="13">Uncharacterized protein</fullName>
    </submittedName>
</protein>
<dbReference type="InterPro" id="IPR000873">
    <property type="entry name" value="AMP-dep_synth/lig_dom"/>
</dbReference>
<feature type="region of interest" description="Disordered" evidence="9">
    <location>
        <begin position="1405"/>
        <end position="1434"/>
    </location>
</feature>
<dbReference type="InterPro" id="IPR050173">
    <property type="entry name" value="ABC_transporter_C-like"/>
</dbReference>
<dbReference type="Pfam" id="PF00501">
    <property type="entry name" value="AMP-binding"/>
    <property type="match status" value="1"/>
</dbReference>
<feature type="transmembrane region" description="Helical" evidence="10">
    <location>
        <begin position="960"/>
        <end position="980"/>
    </location>
</feature>
<dbReference type="InterPro" id="IPR044726">
    <property type="entry name" value="ABCC_6TM_D2"/>
</dbReference>
<dbReference type="InterPro" id="IPR003439">
    <property type="entry name" value="ABC_transporter-like_ATP-bd"/>
</dbReference>
<dbReference type="GO" id="GO:0140359">
    <property type="term" value="F:ABC-type transporter activity"/>
    <property type="evidence" value="ECO:0007669"/>
    <property type="project" value="InterPro"/>
</dbReference>
<dbReference type="PANTHER" id="PTHR24223">
    <property type="entry name" value="ATP-BINDING CASSETTE SUB-FAMILY C"/>
    <property type="match status" value="1"/>
</dbReference>
<dbReference type="Pfam" id="PF00664">
    <property type="entry name" value="ABC_membrane"/>
    <property type="match status" value="2"/>
</dbReference>
<organism evidence="13 14">
    <name type="scientific">Paxillus rubicundulus Ve08.2h10</name>
    <dbReference type="NCBI Taxonomy" id="930991"/>
    <lineage>
        <taxon>Eukaryota</taxon>
        <taxon>Fungi</taxon>
        <taxon>Dikarya</taxon>
        <taxon>Basidiomycota</taxon>
        <taxon>Agaricomycotina</taxon>
        <taxon>Agaricomycetes</taxon>
        <taxon>Agaricomycetidae</taxon>
        <taxon>Boletales</taxon>
        <taxon>Paxilineae</taxon>
        <taxon>Paxillaceae</taxon>
        <taxon>Paxillus</taxon>
    </lineage>
</organism>
<dbReference type="InterPro" id="IPR042099">
    <property type="entry name" value="ANL_N_sf"/>
</dbReference>
<accession>A0A0D0DBU6</accession>
<keyword evidence="8 10" id="KW-0472">Membrane</keyword>
<dbReference type="HOGENOM" id="CLU_000604_27_12_1"/>
<feature type="domain" description="ABC transporter" evidence="11">
    <location>
        <begin position="1780"/>
        <end position="2015"/>
    </location>
</feature>
<dbReference type="PROSITE" id="PS50929">
    <property type="entry name" value="ABC_TM1F"/>
    <property type="match status" value="2"/>
</dbReference>
<feature type="transmembrane region" description="Helical" evidence="10">
    <location>
        <begin position="1599"/>
        <end position="1618"/>
    </location>
</feature>
<dbReference type="InParanoid" id="A0A0D0DBU6"/>
<evidence type="ECO:0000256" key="1">
    <source>
        <dbReference type="ARBA" id="ARBA00004128"/>
    </source>
</evidence>
<dbReference type="InterPro" id="IPR044746">
    <property type="entry name" value="ABCC_6TM_D1"/>
</dbReference>
<dbReference type="InterPro" id="IPR017871">
    <property type="entry name" value="ABC_transporter-like_CS"/>
</dbReference>
<dbReference type="SUPFAM" id="SSF56801">
    <property type="entry name" value="Acetyl-CoA synthetase-like"/>
    <property type="match status" value="1"/>
</dbReference>
<evidence type="ECO:0000256" key="2">
    <source>
        <dbReference type="ARBA" id="ARBA00022448"/>
    </source>
</evidence>
<dbReference type="Proteomes" id="UP000054538">
    <property type="component" value="Unassembled WGS sequence"/>
</dbReference>
<dbReference type="SMART" id="SM00382">
    <property type="entry name" value="AAA"/>
    <property type="match status" value="2"/>
</dbReference>
<evidence type="ECO:0000259" key="12">
    <source>
        <dbReference type="PROSITE" id="PS50929"/>
    </source>
</evidence>
<evidence type="ECO:0000259" key="11">
    <source>
        <dbReference type="PROSITE" id="PS50893"/>
    </source>
</evidence>
<dbReference type="SUPFAM" id="SSF47336">
    <property type="entry name" value="ACP-like"/>
    <property type="match status" value="1"/>
</dbReference>
<dbReference type="InterPro" id="IPR027417">
    <property type="entry name" value="P-loop_NTPase"/>
</dbReference>
<dbReference type="CDD" id="cd03250">
    <property type="entry name" value="ABCC_MRP_domain1"/>
    <property type="match status" value="1"/>
</dbReference>
<feature type="transmembrane region" description="Helical" evidence="10">
    <location>
        <begin position="936"/>
        <end position="954"/>
    </location>
</feature>
<feature type="domain" description="ABC transporter" evidence="11">
    <location>
        <begin position="1169"/>
        <end position="1399"/>
    </location>
</feature>
<evidence type="ECO:0000256" key="7">
    <source>
        <dbReference type="ARBA" id="ARBA00022989"/>
    </source>
</evidence>
<dbReference type="OrthoDB" id="6500128at2759"/>
<dbReference type="Gene3D" id="3.40.50.300">
    <property type="entry name" value="P-loop containing nucleotide triphosphate hydrolases"/>
    <property type="match status" value="2"/>
</dbReference>
<evidence type="ECO:0000256" key="10">
    <source>
        <dbReference type="SAM" id="Phobius"/>
    </source>
</evidence>
<dbReference type="CDD" id="cd18579">
    <property type="entry name" value="ABC_6TM_ABCC_D1"/>
    <property type="match status" value="1"/>
</dbReference>
<evidence type="ECO:0000256" key="8">
    <source>
        <dbReference type="ARBA" id="ARBA00023136"/>
    </source>
</evidence>
<keyword evidence="3 10" id="KW-0812">Transmembrane</keyword>
<reference evidence="13 14" key="1">
    <citation type="submission" date="2014-04" db="EMBL/GenBank/DDBJ databases">
        <authorList>
            <consortium name="DOE Joint Genome Institute"/>
            <person name="Kuo A."/>
            <person name="Kohler A."/>
            <person name="Jargeat P."/>
            <person name="Nagy L.G."/>
            <person name="Floudas D."/>
            <person name="Copeland A."/>
            <person name="Barry K.W."/>
            <person name="Cichocki N."/>
            <person name="Veneault-Fourrey C."/>
            <person name="LaButti K."/>
            <person name="Lindquist E.A."/>
            <person name="Lipzen A."/>
            <person name="Lundell T."/>
            <person name="Morin E."/>
            <person name="Murat C."/>
            <person name="Sun H."/>
            <person name="Tunlid A."/>
            <person name="Henrissat B."/>
            <person name="Grigoriev I.V."/>
            <person name="Hibbett D.S."/>
            <person name="Martin F."/>
            <person name="Nordberg H.P."/>
            <person name="Cantor M.N."/>
            <person name="Hua S.X."/>
        </authorList>
    </citation>
    <scope>NUCLEOTIDE SEQUENCE [LARGE SCALE GENOMIC DNA]</scope>
    <source>
        <strain evidence="13 14">Ve08.2h10</strain>
    </source>
</reference>
<comment type="subcellular location">
    <subcellularLocation>
        <location evidence="1">Vacuole membrane</location>
        <topology evidence="1">Multi-pass membrane protein</topology>
    </subcellularLocation>
</comment>
<feature type="domain" description="ABC transmembrane type-1" evidence="12">
    <location>
        <begin position="794"/>
        <end position="1098"/>
    </location>
</feature>
<dbReference type="Gene3D" id="1.20.1560.10">
    <property type="entry name" value="ABC transporter type 1, transmembrane domain"/>
    <property type="match status" value="2"/>
</dbReference>
<dbReference type="SUPFAM" id="SSF90123">
    <property type="entry name" value="ABC transporter transmembrane region"/>
    <property type="match status" value="2"/>
</dbReference>
<dbReference type="GO" id="GO:0000329">
    <property type="term" value="C:fungal-type vacuole membrane"/>
    <property type="evidence" value="ECO:0007669"/>
    <property type="project" value="UniProtKB-ARBA"/>
</dbReference>
<dbReference type="SUPFAM" id="SSF52540">
    <property type="entry name" value="P-loop containing nucleoside triphosphate hydrolases"/>
    <property type="match status" value="2"/>
</dbReference>
<feature type="domain" description="ABC transmembrane type-1" evidence="12">
    <location>
        <begin position="1457"/>
        <end position="1740"/>
    </location>
</feature>
<dbReference type="FunFam" id="3.40.50.300:FF:000630">
    <property type="entry name" value="ATP-binding cassette (ABC) transporter, putative"/>
    <property type="match status" value="1"/>
</dbReference>